<comment type="similarity">
    <text evidence="1">Belongs to the short-chain dehydrogenases/reductases (SDR) family.</text>
</comment>
<dbReference type="GO" id="GO:0016491">
    <property type="term" value="F:oxidoreductase activity"/>
    <property type="evidence" value="ECO:0007669"/>
    <property type="project" value="UniProtKB-KW"/>
</dbReference>
<reference evidence="5" key="1">
    <citation type="submission" date="2017-04" db="EMBL/GenBank/DDBJ databases">
        <title>Function of individual gut microbiota members based on whole genome sequencing of pure cultures obtained from chicken caecum.</title>
        <authorList>
            <person name="Medvecky M."/>
            <person name="Cejkova D."/>
            <person name="Polansky O."/>
            <person name="Karasova D."/>
            <person name="Kubasova T."/>
            <person name="Cizek A."/>
            <person name="Rychlik I."/>
        </authorList>
    </citation>
    <scope>NUCLEOTIDE SEQUENCE [LARGE SCALE GENOMIC DNA]</scope>
    <source>
        <strain evidence="5">An189</strain>
    </source>
</reference>
<sequence>MKQKNRALIVGGSNGIGLAIAICLAKEQPILIVDKVEPDYDKISVHVRPFITFQRFDLLSDDYALFDEFSDIDTLVITAGCGKLSLFEDTSEETIINMLNLNTISVLRIIKHFYSKIHSISTFRTVVMVSIAGFMSSPFFSVYGASKAALKIFIESVNVELKKKGITNRILNVSPGQIKGTCFNGGVNNLSLIEPLAEEIIYRMKEGCDLFIPQYEEVFKNVLQRYYEDFRAEGEHSYDYKLLRLKEN</sequence>
<protein>
    <submittedName>
        <fullName evidence="4">Short-chain dehydrogenase</fullName>
    </submittedName>
</protein>
<dbReference type="Pfam" id="PF00106">
    <property type="entry name" value="adh_short"/>
    <property type="match status" value="1"/>
</dbReference>
<dbReference type="Proteomes" id="UP000196587">
    <property type="component" value="Unassembled WGS sequence"/>
</dbReference>
<dbReference type="PANTHER" id="PTHR43391">
    <property type="entry name" value="RETINOL DEHYDROGENASE-RELATED"/>
    <property type="match status" value="1"/>
</dbReference>
<evidence type="ECO:0000313" key="4">
    <source>
        <dbReference type="EMBL" id="OUP36384.1"/>
    </source>
</evidence>
<dbReference type="EMBL" id="NFKE01000001">
    <property type="protein sequence ID" value="OUP36384.1"/>
    <property type="molecule type" value="Genomic_DNA"/>
</dbReference>
<keyword evidence="3" id="KW-0560">Oxidoreductase</keyword>
<evidence type="ECO:0000256" key="2">
    <source>
        <dbReference type="ARBA" id="ARBA00022857"/>
    </source>
</evidence>
<name>A0A1Y4JV73_9BACE</name>
<accession>A0A1Y4JV73</accession>
<keyword evidence="2" id="KW-0521">NADP</keyword>
<evidence type="ECO:0000256" key="3">
    <source>
        <dbReference type="ARBA" id="ARBA00023002"/>
    </source>
</evidence>
<dbReference type="InterPro" id="IPR036291">
    <property type="entry name" value="NAD(P)-bd_dom_sf"/>
</dbReference>
<dbReference type="SUPFAM" id="SSF51735">
    <property type="entry name" value="NAD(P)-binding Rossmann-fold domains"/>
    <property type="match status" value="1"/>
</dbReference>
<dbReference type="Gene3D" id="3.40.50.720">
    <property type="entry name" value="NAD(P)-binding Rossmann-like Domain"/>
    <property type="match status" value="1"/>
</dbReference>
<dbReference type="CDD" id="cd05233">
    <property type="entry name" value="SDR_c"/>
    <property type="match status" value="1"/>
</dbReference>
<proteinExistence type="inferred from homology"/>
<evidence type="ECO:0000313" key="5">
    <source>
        <dbReference type="Proteomes" id="UP000196587"/>
    </source>
</evidence>
<dbReference type="AlphaFoldDB" id="A0A1Y4JV73"/>
<dbReference type="PRINTS" id="PR00081">
    <property type="entry name" value="GDHRDH"/>
</dbReference>
<dbReference type="InterPro" id="IPR002347">
    <property type="entry name" value="SDR_fam"/>
</dbReference>
<dbReference type="RefSeq" id="WP_022218155.1">
    <property type="nucleotide sequence ID" value="NZ_CALIXP010000055.1"/>
</dbReference>
<evidence type="ECO:0000256" key="1">
    <source>
        <dbReference type="ARBA" id="ARBA00006484"/>
    </source>
</evidence>
<comment type="caution">
    <text evidence="4">The sequence shown here is derived from an EMBL/GenBank/DDBJ whole genome shotgun (WGS) entry which is preliminary data.</text>
</comment>
<gene>
    <name evidence="4" type="ORF">B5F24_00340</name>
</gene>
<organism evidence="4 5">
    <name type="scientific">Bacteroides clarus</name>
    <dbReference type="NCBI Taxonomy" id="626929"/>
    <lineage>
        <taxon>Bacteria</taxon>
        <taxon>Pseudomonadati</taxon>
        <taxon>Bacteroidota</taxon>
        <taxon>Bacteroidia</taxon>
        <taxon>Bacteroidales</taxon>
        <taxon>Bacteroidaceae</taxon>
        <taxon>Bacteroides</taxon>
    </lineage>
</organism>
<dbReference type="PANTHER" id="PTHR43391:SF14">
    <property type="entry name" value="DEHYDROGENASE_REDUCTASE SDR FAMILY PROTEIN 7-LIKE"/>
    <property type="match status" value="1"/>
</dbReference>